<name>A0AAV8W644_9CUCU</name>
<dbReference type="Proteomes" id="UP001159042">
    <property type="component" value="Unassembled WGS sequence"/>
</dbReference>
<dbReference type="PROSITE" id="PS00134">
    <property type="entry name" value="TRYPSIN_HIS"/>
    <property type="match status" value="1"/>
</dbReference>
<dbReference type="FunFam" id="2.40.10.10:FF:000028">
    <property type="entry name" value="Serine protease easter"/>
    <property type="match status" value="1"/>
</dbReference>
<evidence type="ECO:0000259" key="6">
    <source>
        <dbReference type="PROSITE" id="PS50240"/>
    </source>
</evidence>
<dbReference type="GO" id="GO:0006508">
    <property type="term" value="P:proteolysis"/>
    <property type="evidence" value="ECO:0007669"/>
    <property type="project" value="UniProtKB-KW"/>
</dbReference>
<keyword evidence="3" id="KW-0325">Glycoprotein</keyword>
<accession>A0AAV8W644</accession>
<sequence length="365" mass="40318">MFCLSGEGDPCTITSTKEPGICRLAKDCPNAKNETFPNSCSFLGTTSTVCCFSRVKRLSFIKPSSQASNKSETASSDLKPGEFSREKCLLYYPEPFNPIFVTGGTPSLAREFPHMAVIGYGDEEDVQWLCGGSLISKRFVLTAAHCLTSKVGDARYVRLGDLDLSTKDDDAYPQNFTITRRIPHPSFRPPIRYHDIALLELDREVALSVYVSPACLNTEKDFNQTWFTATGWGHTQYTGNSSSFLLKVNLKHVSPNKCIEDFGRTSKILLPDGIIDEFQICAGGVIGEDTCQGDSGGPVQVKNYNRSFLVKVHDIIGVTSFGKACGLSKAPGIYTRVSSYIAWIESVAFQYEKSLSWETVWKPLN</sequence>
<dbReference type="InterPro" id="IPR043504">
    <property type="entry name" value="Peptidase_S1_PA_chymotrypsin"/>
</dbReference>
<feature type="domain" description="Peptidase S1" evidence="6">
    <location>
        <begin position="101"/>
        <end position="349"/>
    </location>
</feature>
<dbReference type="Gene3D" id="2.40.10.10">
    <property type="entry name" value="Trypsin-like serine proteases"/>
    <property type="match status" value="2"/>
</dbReference>
<dbReference type="PROSITE" id="PS50240">
    <property type="entry name" value="TRYPSIN_DOM"/>
    <property type="match status" value="1"/>
</dbReference>
<dbReference type="GO" id="GO:0004252">
    <property type="term" value="F:serine-type endopeptidase activity"/>
    <property type="evidence" value="ECO:0007669"/>
    <property type="project" value="InterPro"/>
</dbReference>
<reference evidence="7 8" key="1">
    <citation type="journal article" date="2023" name="Insect Mol. Biol.">
        <title>Genome sequencing provides insights into the evolution of gene families encoding plant cell wall-degrading enzymes in longhorned beetles.</title>
        <authorList>
            <person name="Shin N.R."/>
            <person name="Okamura Y."/>
            <person name="Kirsch R."/>
            <person name="Pauchet Y."/>
        </authorList>
    </citation>
    <scope>NUCLEOTIDE SEQUENCE [LARGE SCALE GENOMIC DNA]</scope>
    <source>
        <strain evidence="7">EAD_L_NR</strain>
    </source>
</reference>
<dbReference type="CDD" id="cd00190">
    <property type="entry name" value="Tryp_SPc"/>
    <property type="match status" value="1"/>
</dbReference>
<dbReference type="Pfam" id="PF00089">
    <property type="entry name" value="Trypsin"/>
    <property type="match status" value="1"/>
</dbReference>
<dbReference type="InterPro" id="IPR018114">
    <property type="entry name" value="TRYPSIN_HIS"/>
</dbReference>
<dbReference type="InterPro" id="IPR001314">
    <property type="entry name" value="Peptidase_S1A"/>
</dbReference>
<dbReference type="SMART" id="SM00020">
    <property type="entry name" value="Tryp_SPc"/>
    <property type="match status" value="1"/>
</dbReference>
<dbReference type="PANTHER" id="PTHR24258">
    <property type="entry name" value="SERINE PROTEASE-RELATED"/>
    <property type="match status" value="1"/>
</dbReference>
<dbReference type="EMBL" id="JANEYG010000008">
    <property type="protein sequence ID" value="KAJ8921904.1"/>
    <property type="molecule type" value="Genomic_DNA"/>
</dbReference>
<keyword evidence="8" id="KW-1185">Reference proteome</keyword>
<evidence type="ECO:0000256" key="2">
    <source>
        <dbReference type="ARBA" id="ARBA00023157"/>
    </source>
</evidence>
<dbReference type="PRINTS" id="PR00722">
    <property type="entry name" value="CHYMOTRYPSIN"/>
</dbReference>
<evidence type="ECO:0000256" key="5">
    <source>
        <dbReference type="RuleBase" id="RU363034"/>
    </source>
</evidence>
<dbReference type="AlphaFoldDB" id="A0AAV8W644"/>
<dbReference type="InterPro" id="IPR001254">
    <property type="entry name" value="Trypsin_dom"/>
</dbReference>
<comment type="similarity">
    <text evidence="4">Belongs to the peptidase S1 family. CLIP subfamily.</text>
</comment>
<keyword evidence="5" id="KW-0645">Protease</keyword>
<organism evidence="7 8">
    <name type="scientific">Exocentrus adspersus</name>
    <dbReference type="NCBI Taxonomy" id="1586481"/>
    <lineage>
        <taxon>Eukaryota</taxon>
        <taxon>Metazoa</taxon>
        <taxon>Ecdysozoa</taxon>
        <taxon>Arthropoda</taxon>
        <taxon>Hexapoda</taxon>
        <taxon>Insecta</taxon>
        <taxon>Pterygota</taxon>
        <taxon>Neoptera</taxon>
        <taxon>Endopterygota</taxon>
        <taxon>Coleoptera</taxon>
        <taxon>Polyphaga</taxon>
        <taxon>Cucujiformia</taxon>
        <taxon>Chrysomeloidea</taxon>
        <taxon>Cerambycidae</taxon>
        <taxon>Lamiinae</taxon>
        <taxon>Acanthocinini</taxon>
        <taxon>Exocentrus</taxon>
    </lineage>
</organism>
<evidence type="ECO:0000256" key="3">
    <source>
        <dbReference type="ARBA" id="ARBA00023180"/>
    </source>
</evidence>
<protein>
    <recommendedName>
        <fullName evidence="6">Peptidase S1 domain-containing protein</fullName>
    </recommendedName>
</protein>
<dbReference type="PROSITE" id="PS00135">
    <property type="entry name" value="TRYPSIN_SER"/>
    <property type="match status" value="1"/>
</dbReference>
<dbReference type="PANTHER" id="PTHR24258:SF136">
    <property type="entry name" value="GH06673P-RELATED"/>
    <property type="match status" value="1"/>
</dbReference>
<keyword evidence="2" id="KW-1015">Disulfide bond</keyword>
<dbReference type="SUPFAM" id="SSF50494">
    <property type="entry name" value="Trypsin-like serine proteases"/>
    <property type="match status" value="1"/>
</dbReference>
<dbReference type="InterPro" id="IPR009003">
    <property type="entry name" value="Peptidase_S1_PA"/>
</dbReference>
<evidence type="ECO:0000313" key="8">
    <source>
        <dbReference type="Proteomes" id="UP001159042"/>
    </source>
</evidence>
<evidence type="ECO:0000256" key="1">
    <source>
        <dbReference type="ARBA" id="ARBA00022729"/>
    </source>
</evidence>
<comment type="caution">
    <text evidence="7">The sequence shown here is derived from an EMBL/GenBank/DDBJ whole genome shotgun (WGS) entry which is preliminary data.</text>
</comment>
<dbReference type="InterPro" id="IPR033116">
    <property type="entry name" value="TRYPSIN_SER"/>
</dbReference>
<evidence type="ECO:0000313" key="7">
    <source>
        <dbReference type="EMBL" id="KAJ8921904.1"/>
    </source>
</evidence>
<proteinExistence type="inferred from homology"/>
<gene>
    <name evidence="7" type="ORF">NQ315_008537</name>
</gene>
<keyword evidence="1" id="KW-0732">Signal</keyword>
<keyword evidence="5" id="KW-0378">Hydrolase</keyword>
<evidence type="ECO:0000256" key="4">
    <source>
        <dbReference type="ARBA" id="ARBA00024195"/>
    </source>
</evidence>
<keyword evidence="5" id="KW-0720">Serine protease</keyword>